<feature type="transmembrane region" description="Helical" evidence="7">
    <location>
        <begin position="80"/>
        <end position="99"/>
    </location>
</feature>
<dbReference type="PANTHER" id="PTHR43141:SF4">
    <property type="entry name" value="CYTOCHROME BD2 SUBUNIT II"/>
    <property type="match status" value="1"/>
</dbReference>
<evidence type="ECO:0000256" key="7">
    <source>
        <dbReference type="SAM" id="Phobius"/>
    </source>
</evidence>
<dbReference type="GO" id="GO:0070069">
    <property type="term" value="C:cytochrome complex"/>
    <property type="evidence" value="ECO:0007669"/>
    <property type="project" value="TreeGrafter"/>
</dbReference>
<dbReference type="PANTHER" id="PTHR43141">
    <property type="entry name" value="CYTOCHROME BD2 SUBUNIT II"/>
    <property type="match status" value="1"/>
</dbReference>
<feature type="transmembrane region" description="Helical" evidence="7">
    <location>
        <begin position="257"/>
        <end position="276"/>
    </location>
</feature>
<keyword evidence="5 7" id="KW-1133">Transmembrane helix</keyword>
<dbReference type="InterPro" id="IPR003317">
    <property type="entry name" value="Cyt-d_oxidase_su2"/>
</dbReference>
<evidence type="ECO:0000256" key="6">
    <source>
        <dbReference type="ARBA" id="ARBA00023136"/>
    </source>
</evidence>
<feature type="transmembrane region" description="Helical" evidence="7">
    <location>
        <begin position="296"/>
        <end position="320"/>
    </location>
</feature>
<feature type="transmembrane region" description="Helical" evidence="7">
    <location>
        <begin position="188"/>
        <end position="208"/>
    </location>
</feature>
<evidence type="ECO:0000313" key="9">
    <source>
        <dbReference type="Proteomes" id="UP001055111"/>
    </source>
</evidence>
<reference evidence="8" key="1">
    <citation type="submission" date="2022-09" db="EMBL/GenBank/DDBJ databases">
        <title>Isolation and characterization of 3-chlorobenzoate degrading bacteria from soils in Shizuoka.</title>
        <authorList>
            <person name="Ifat A."/>
            <person name="Ogawa N."/>
            <person name="Kimbara K."/>
            <person name="Moriuchi R."/>
            <person name="Dohra H."/>
            <person name="Shintani M."/>
        </authorList>
    </citation>
    <scope>NUCLEOTIDE SEQUENCE</scope>
    <source>
        <strain evidence="8">19CS4-2</strain>
    </source>
</reference>
<feature type="transmembrane region" description="Helical" evidence="7">
    <location>
        <begin position="228"/>
        <end position="245"/>
    </location>
</feature>
<keyword evidence="3" id="KW-1003">Cell membrane</keyword>
<dbReference type="NCBIfam" id="TIGR00203">
    <property type="entry name" value="cydB"/>
    <property type="match status" value="1"/>
</dbReference>
<feature type="transmembrane region" description="Helical" evidence="7">
    <location>
        <begin position="155"/>
        <end position="176"/>
    </location>
</feature>
<evidence type="ECO:0000256" key="1">
    <source>
        <dbReference type="ARBA" id="ARBA00004651"/>
    </source>
</evidence>
<evidence type="ECO:0000256" key="2">
    <source>
        <dbReference type="ARBA" id="ARBA00007543"/>
    </source>
</evidence>
<name>A0AA37IGL7_9BURK</name>
<dbReference type="GO" id="GO:0016682">
    <property type="term" value="F:oxidoreductase activity, acting on diphenols and related substances as donors, oxygen as acceptor"/>
    <property type="evidence" value="ECO:0007669"/>
    <property type="project" value="TreeGrafter"/>
</dbReference>
<dbReference type="GO" id="GO:0009055">
    <property type="term" value="F:electron transfer activity"/>
    <property type="evidence" value="ECO:0007669"/>
    <property type="project" value="TreeGrafter"/>
</dbReference>
<evidence type="ECO:0000256" key="5">
    <source>
        <dbReference type="ARBA" id="ARBA00022989"/>
    </source>
</evidence>
<dbReference type="GO" id="GO:0019646">
    <property type="term" value="P:aerobic electron transport chain"/>
    <property type="evidence" value="ECO:0007669"/>
    <property type="project" value="TreeGrafter"/>
</dbReference>
<keyword evidence="4 7" id="KW-0812">Transmembrane</keyword>
<dbReference type="AlphaFoldDB" id="A0AA37IGL7"/>
<feature type="transmembrane region" description="Helical" evidence="7">
    <location>
        <begin position="111"/>
        <end position="135"/>
    </location>
</feature>
<dbReference type="Proteomes" id="UP001055111">
    <property type="component" value="Unassembled WGS sequence"/>
</dbReference>
<comment type="caution">
    <text evidence="8">The sequence shown here is derived from an EMBL/GenBank/DDBJ whole genome shotgun (WGS) entry which is preliminary data.</text>
</comment>
<keyword evidence="6 7" id="KW-0472">Membrane</keyword>
<feature type="transmembrane region" description="Helical" evidence="7">
    <location>
        <begin position="6"/>
        <end position="35"/>
    </location>
</feature>
<accession>A0AA37IGL7</accession>
<dbReference type="GO" id="GO:0005886">
    <property type="term" value="C:plasma membrane"/>
    <property type="evidence" value="ECO:0007669"/>
    <property type="project" value="UniProtKB-SubCell"/>
</dbReference>
<proteinExistence type="inferred from homology"/>
<dbReference type="EMBL" id="BPUS01000019">
    <property type="protein sequence ID" value="GJH28973.1"/>
    <property type="molecule type" value="Genomic_DNA"/>
</dbReference>
<gene>
    <name evidence="8" type="primary">cydB</name>
    <name evidence="8" type="ORF">CBA19CS42_30675</name>
</gene>
<sequence length="372" mass="41651">MEVTVIWASIIALGLFMYVALDGFDLGIGMMFPFFPDESERDIMMDSIAPVWDGNETWLVLGGAALFAAFPMVYSVLLSALYLPIVFMLIALIFRGVSFELRGKANRTKNLWNLAFVFGSVGATFCQGVMLGAYLNGVSVTRGAFSGDPFFWVTPFGFFTGLGLIVTYMLQGATYLITRTGGALQERLYTLTWPLTLALIGFIAMLSIWTPLTHAQVRLRWFHSDIHYWLYSIPVLVILIGILMYRSLARRSRFVPFISLGLTLLCYVGLLVNIWPHAIPDTVTLWDAPAPRSSQIFTLVGTATTIPVIMAYTTAGYWVFSGKVQSDRNTNERSHLCFGWPASRAQFYLHCLFTFSSPHLCIADRLPDRMCP</sequence>
<comment type="subcellular location">
    <subcellularLocation>
        <location evidence="1">Cell membrane</location>
        <topology evidence="1">Multi-pass membrane protein</topology>
    </subcellularLocation>
</comment>
<dbReference type="Pfam" id="PF02322">
    <property type="entry name" value="Cyt_bd_oxida_II"/>
    <property type="match status" value="1"/>
</dbReference>
<evidence type="ECO:0000313" key="8">
    <source>
        <dbReference type="EMBL" id="GJH28973.1"/>
    </source>
</evidence>
<organism evidence="8 9">
    <name type="scientific">Caballeronia novacaledonica</name>
    <dbReference type="NCBI Taxonomy" id="1544861"/>
    <lineage>
        <taxon>Bacteria</taxon>
        <taxon>Pseudomonadati</taxon>
        <taxon>Pseudomonadota</taxon>
        <taxon>Betaproteobacteria</taxon>
        <taxon>Burkholderiales</taxon>
        <taxon>Burkholderiaceae</taxon>
        <taxon>Caballeronia</taxon>
    </lineage>
</organism>
<evidence type="ECO:0000256" key="4">
    <source>
        <dbReference type="ARBA" id="ARBA00022692"/>
    </source>
</evidence>
<protein>
    <submittedName>
        <fullName evidence="8">Cytochrome d ubiquinol oxidase subunit II</fullName>
    </submittedName>
</protein>
<comment type="similarity">
    <text evidence="2">Belongs to the cytochrome ubiquinol oxidase subunit 2 family.</text>
</comment>
<evidence type="ECO:0000256" key="3">
    <source>
        <dbReference type="ARBA" id="ARBA00022475"/>
    </source>
</evidence>